<dbReference type="InterPro" id="IPR008927">
    <property type="entry name" value="6-PGluconate_DH-like_C_sf"/>
</dbReference>
<evidence type="ECO:0000313" key="11">
    <source>
        <dbReference type="Proteomes" id="UP000019478"/>
    </source>
</evidence>
<gene>
    <name evidence="10" type="ORF">A1O3_10022</name>
</gene>
<evidence type="ECO:0000256" key="3">
    <source>
        <dbReference type="ARBA" id="ARBA00023002"/>
    </source>
</evidence>
<reference evidence="10 11" key="1">
    <citation type="submission" date="2013-03" db="EMBL/GenBank/DDBJ databases">
        <title>The Genome Sequence of Capronia epimyces CBS 606.96.</title>
        <authorList>
            <consortium name="The Broad Institute Genomics Platform"/>
            <person name="Cuomo C."/>
            <person name="de Hoog S."/>
            <person name="Gorbushina A."/>
            <person name="Walker B."/>
            <person name="Young S.K."/>
            <person name="Zeng Q."/>
            <person name="Gargeya S."/>
            <person name="Fitzgerald M."/>
            <person name="Haas B."/>
            <person name="Abouelleil A."/>
            <person name="Allen A.W."/>
            <person name="Alvarado L."/>
            <person name="Arachchi H.M."/>
            <person name="Berlin A.M."/>
            <person name="Chapman S.B."/>
            <person name="Gainer-Dewar J."/>
            <person name="Goldberg J."/>
            <person name="Griggs A."/>
            <person name="Gujja S."/>
            <person name="Hansen M."/>
            <person name="Howarth C."/>
            <person name="Imamovic A."/>
            <person name="Ireland A."/>
            <person name="Larimer J."/>
            <person name="McCowan C."/>
            <person name="Murphy C."/>
            <person name="Pearson M."/>
            <person name="Poon T.W."/>
            <person name="Priest M."/>
            <person name="Roberts A."/>
            <person name="Saif S."/>
            <person name="Shea T."/>
            <person name="Sisk P."/>
            <person name="Sykes S."/>
            <person name="Wortman J."/>
            <person name="Nusbaum C."/>
            <person name="Birren B."/>
        </authorList>
    </citation>
    <scope>NUCLEOTIDE SEQUENCE [LARGE SCALE GENOMIC DNA]</scope>
    <source>
        <strain evidence="10 11">CBS 606.96</strain>
    </source>
</reference>
<comment type="subunit">
    <text evidence="6">Homodimer.</text>
</comment>
<dbReference type="PRINTS" id="PR00076">
    <property type="entry name" value="6PGDHDRGNASE"/>
</dbReference>
<dbReference type="GO" id="GO:0019521">
    <property type="term" value="P:D-gluconate metabolic process"/>
    <property type="evidence" value="ECO:0007669"/>
    <property type="project" value="UniProtKB-KW"/>
</dbReference>
<evidence type="ECO:0000256" key="4">
    <source>
        <dbReference type="ARBA" id="ARBA00023064"/>
    </source>
</evidence>
<comment type="function">
    <text evidence="6">Catalyzes the oxidative decarboxylation of 6-phosphogluconate to ribulose 5-phosphate and CO(2), with concomitant reduction of NADP to NADPH.</text>
</comment>
<dbReference type="EMBL" id="AMGY01000010">
    <property type="protein sequence ID" value="EXJ77793.1"/>
    <property type="molecule type" value="Genomic_DNA"/>
</dbReference>
<dbReference type="InterPro" id="IPR006114">
    <property type="entry name" value="6PGDH_C"/>
</dbReference>
<evidence type="ECO:0000313" key="10">
    <source>
        <dbReference type="EMBL" id="EXJ77793.1"/>
    </source>
</evidence>
<feature type="region of interest" description="Disordered" evidence="8">
    <location>
        <begin position="493"/>
        <end position="522"/>
    </location>
</feature>
<keyword evidence="6" id="KW-0521">NADP</keyword>
<dbReference type="EC" id="1.1.1.44" evidence="6"/>
<feature type="active site" description="Proton donor" evidence="7">
    <location>
        <position position="208"/>
    </location>
</feature>
<feature type="domain" description="6-phosphogluconate dehydrogenase C-terminal" evidence="9">
    <location>
        <begin position="197"/>
        <end position="508"/>
    </location>
</feature>
<evidence type="ECO:0000259" key="9">
    <source>
        <dbReference type="SMART" id="SM01350"/>
    </source>
</evidence>
<dbReference type="InterPro" id="IPR006183">
    <property type="entry name" value="Pgluconate_DH"/>
</dbReference>
<dbReference type="PIRSF" id="PIRSF000109">
    <property type="entry name" value="6PGD"/>
    <property type="match status" value="1"/>
</dbReference>
<feature type="active site" description="Proton acceptor" evidence="7">
    <location>
        <position position="201"/>
    </location>
</feature>
<dbReference type="UniPathway" id="UPA00115">
    <property type="reaction ID" value="UER00410"/>
</dbReference>
<dbReference type="Gene3D" id="1.10.1040.10">
    <property type="entry name" value="N-(1-d-carboxylethyl)-l-norvaline Dehydrogenase, domain 2"/>
    <property type="match status" value="1"/>
</dbReference>
<comment type="similarity">
    <text evidence="2 6">Belongs to the 6-phosphogluconate dehydrogenase family.</text>
</comment>
<sequence length="522" mass="58299">MGAMMSLLYAEHGVEVHYFDPGTWYSSEVLQWFQVSRPSNHGVRIEEDNARVLEDEVKKIHLDDRVLRHQDYKDLCESLSSANSPKLFVFSTPHGSAGDEIVQGLRPYLKKGDIILDCANEHWQNTERRQQELEPDGIHYIGCGVSGGYQSARSGPSMSPGGDAEALKKVLPFLQRVAAKDRQGRPCVTAIGPGGSGHYVKMVHNGIEQGMMSAIAEVWFIMNRCLKMKYERIAEVFESWNSDGPLEDNFLVSIGVDINRTKDKDGNFVLTNVLDKVVQDVDNSEGTGVWTCEETIRLHVPAPTIVSAHLFRLASADAARRLAVNTSFHGGVPPGIIKLEVPHEKALPSFLEDLRLALYAAFLCSFTQGLQIIKAMDREKGWDLDYRAILQIWRSGCIIRSGYISDLLDGVLARGDHDNDNLLANRELGDELVKCFPALKNVVLKSLEADAYIPSLSATLEFYKYSGSTELPTQFMEAELDYFGQHSFDLRSEGPGEPVKGKHHYEWKPAQGIADQRKSEED</sequence>
<dbReference type="GeneID" id="19174103"/>
<dbReference type="SMART" id="SM01350">
    <property type="entry name" value="6PGD"/>
    <property type="match status" value="1"/>
</dbReference>
<accession>W9XC29</accession>
<evidence type="ECO:0000256" key="6">
    <source>
        <dbReference type="PIRNR" id="PIRNR000109"/>
    </source>
</evidence>
<dbReference type="InterPro" id="IPR013328">
    <property type="entry name" value="6PGD_dom2"/>
</dbReference>
<dbReference type="Gene3D" id="3.40.50.720">
    <property type="entry name" value="NAD(P)-binding Rossmann-like Domain"/>
    <property type="match status" value="1"/>
</dbReference>
<keyword evidence="4" id="KW-0311">Gluconate utilization</keyword>
<dbReference type="AlphaFoldDB" id="W9XC29"/>
<keyword evidence="3 6" id="KW-0560">Oxidoreductase</keyword>
<dbReference type="GO" id="GO:0006098">
    <property type="term" value="P:pentose-phosphate shunt"/>
    <property type="evidence" value="ECO:0007669"/>
    <property type="project" value="UniProtKB-UniPathway"/>
</dbReference>
<organism evidence="10 11">
    <name type="scientific">Capronia epimyces CBS 606.96</name>
    <dbReference type="NCBI Taxonomy" id="1182542"/>
    <lineage>
        <taxon>Eukaryota</taxon>
        <taxon>Fungi</taxon>
        <taxon>Dikarya</taxon>
        <taxon>Ascomycota</taxon>
        <taxon>Pezizomycotina</taxon>
        <taxon>Eurotiomycetes</taxon>
        <taxon>Chaetothyriomycetidae</taxon>
        <taxon>Chaetothyriales</taxon>
        <taxon>Herpotrichiellaceae</taxon>
        <taxon>Capronia</taxon>
    </lineage>
</organism>
<comment type="catalytic activity">
    <reaction evidence="6">
        <text>6-phospho-D-gluconate + NADP(+) = D-ribulose 5-phosphate + CO2 + NADPH</text>
        <dbReference type="Rhea" id="RHEA:10116"/>
        <dbReference type="ChEBI" id="CHEBI:16526"/>
        <dbReference type="ChEBI" id="CHEBI:57783"/>
        <dbReference type="ChEBI" id="CHEBI:58121"/>
        <dbReference type="ChEBI" id="CHEBI:58349"/>
        <dbReference type="ChEBI" id="CHEBI:58759"/>
        <dbReference type="EC" id="1.1.1.44"/>
    </reaction>
</comment>
<comment type="caution">
    <text evidence="10">The sequence shown here is derived from an EMBL/GenBank/DDBJ whole genome shotgun (WGS) entry which is preliminary data.</text>
</comment>
<evidence type="ECO:0000256" key="2">
    <source>
        <dbReference type="ARBA" id="ARBA00008419"/>
    </source>
</evidence>
<dbReference type="InterPro" id="IPR006115">
    <property type="entry name" value="6PGDH_NADP-bd"/>
</dbReference>
<evidence type="ECO:0000256" key="7">
    <source>
        <dbReference type="PIRSR" id="PIRSR000109-1"/>
    </source>
</evidence>
<keyword evidence="11" id="KW-1185">Reference proteome</keyword>
<proteinExistence type="inferred from homology"/>
<evidence type="ECO:0000256" key="5">
    <source>
        <dbReference type="ARBA" id="ARBA00023126"/>
    </source>
</evidence>
<dbReference type="OrthoDB" id="434986at2759"/>
<dbReference type="Proteomes" id="UP000019478">
    <property type="component" value="Unassembled WGS sequence"/>
</dbReference>
<dbReference type="Pfam" id="PF03446">
    <property type="entry name" value="NAD_binding_2"/>
    <property type="match status" value="1"/>
</dbReference>
<dbReference type="eggNOG" id="KOG2653">
    <property type="taxonomic scope" value="Eukaryota"/>
</dbReference>
<dbReference type="HOGENOM" id="CLU_024540_4_0_1"/>
<dbReference type="Pfam" id="PF00393">
    <property type="entry name" value="6PGD"/>
    <property type="match status" value="1"/>
</dbReference>
<comment type="pathway">
    <text evidence="1 6">Carbohydrate degradation; pentose phosphate pathway; D-ribulose 5-phosphate from D-glucose 6-phosphate (oxidative stage): step 3/3.</text>
</comment>
<name>W9XC29_9EURO</name>
<dbReference type="PANTHER" id="PTHR11811">
    <property type="entry name" value="6-PHOSPHOGLUCONATE DEHYDROGENASE"/>
    <property type="match status" value="1"/>
</dbReference>
<keyword evidence="5 6" id="KW-0570">Pentose shunt</keyword>
<evidence type="ECO:0000256" key="8">
    <source>
        <dbReference type="SAM" id="MobiDB-lite"/>
    </source>
</evidence>
<dbReference type="STRING" id="1182542.W9XC29"/>
<dbReference type="RefSeq" id="XP_007738303.1">
    <property type="nucleotide sequence ID" value="XM_007740113.1"/>
</dbReference>
<protein>
    <recommendedName>
        <fullName evidence="6">6-phosphogluconate dehydrogenase, decarboxylating</fullName>
        <ecNumber evidence="6">1.1.1.44</ecNumber>
    </recommendedName>
</protein>
<dbReference type="GO" id="GO:0050661">
    <property type="term" value="F:NADP binding"/>
    <property type="evidence" value="ECO:0007669"/>
    <property type="project" value="InterPro"/>
</dbReference>
<dbReference type="GO" id="GO:0004616">
    <property type="term" value="F:phosphogluconate dehydrogenase (decarboxylating) activity"/>
    <property type="evidence" value="ECO:0007669"/>
    <property type="project" value="UniProtKB-EC"/>
</dbReference>
<dbReference type="SUPFAM" id="SSF48179">
    <property type="entry name" value="6-phosphogluconate dehydrogenase C-terminal domain-like"/>
    <property type="match status" value="1"/>
</dbReference>
<evidence type="ECO:0000256" key="1">
    <source>
        <dbReference type="ARBA" id="ARBA00004874"/>
    </source>
</evidence>
<dbReference type="InterPro" id="IPR006113">
    <property type="entry name" value="6PGDH_Gnd/GntZ"/>
</dbReference>
<dbReference type="InterPro" id="IPR036291">
    <property type="entry name" value="NAD(P)-bd_dom_sf"/>
</dbReference>
<dbReference type="SUPFAM" id="SSF51735">
    <property type="entry name" value="NAD(P)-binding Rossmann-fold domains"/>
    <property type="match status" value="1"/>
</dbReference>